<reference evidence="6" key="1">
    <citation type="submission" date="2020-11" db="EMBL/GenBank/DDBJ databases">
        <authorList>
            <person name="Tran Van P."/>
        </authorList>
    </citation>
    <scope>NUCLEOTIDE SEQUENCE</scope>
</reference>
<organism evidence="6">
    <name type="scientific">Cyprideis torosa</name>
    <dbReference type="NCBI Taxonomy" id="163714"/>
    <lineage>
        <taxon>Eukaryota</taxon>
        <taxon>Metazoa</taxon>
        <taxon>Ecdysozoa</taxon>
        <taxon>Arthropoda</taxon>
        <taxon>Crustacea</taxon>
        <taxon>Oligostraca</taxon>
        <taxon>Ostracoda</taxon>
        <taxon>Podocopa</taxon>
        <taxon>Podocopida</taxon>
        <taxon>Cytherocopina</taxon>
        <taxon>Cytheroidea</taxon>
        <taxon>Cytherideidae</taxon>
        <taxon>Cyprideis</taxon>
    </lineage>
</organism>
<dbReference type="PANTHER" id="PTHR12290">
    <property type="entry name" value="CORNICHON-RELATED"/>
    <property type="match status" value="1"/>
</dbReference>
<dbReference type="GO" id="GO:0016192">
    <property type="term" value="P:vesicle-mediated transport"/>
    <property type="evidence" value="ECO:0007669"/>
    <property type="project" value="InterPro"/>
</dbReference>
<evidence type="ECO:0000313" key="6">
    <source>
        <dbReference type="EMBL" id="CAD7227161.1"/>
    </source>
</evidence>
<dbReference type="AlphaFoldDB" id="A0A7R8WE86"/>
<dbReference type="OrthoDB" id="434393at2759"/>
<accession>A0A7R8WE86</accession>
<evidence type="ECO:0000256" key="3">
    <source>
        <dbReference type="ARBA" id="ARBA00022692"/>
    </source>
</evidence>
<sequence length="175" mass="20371">MVSLYVTWATIAFLISLVLFVCLTFFAIFHLICFDELRSDYRNPVDHCKTLNPVSPTSKRDHNLRRRSVQLHAVLSLQLILPEYILHFFIVFMFVLTNCWITVGLNLPLAAFHIWRYWTRPVMSSPGIYDPTAIMDKATITWCLTEGWCKLGFYGFHLFYCVCGAIYTLLMNTTL</sequence>
<keyword evidence="4" id="KW-1133">Transmembrane helix</keyword>
<keyword evidence="3" id="KW-0812">Transmembrane</keyword>
<name>A0A7R8WE86_9CRUS</name>
<dbReference type="SMART" id="SM01398">
    <property type="entry name" value="Cornichon"/>
    <property type="match status" value="1"/>
</dbReference>
<dbReference type="GO" id="GO:0016020">
    <property type="term" value="C:membrane"/>
    <property type="evidence" value="ECO:0007669"/>
    <property type="project" value="UniProtKB-SubCell"/>
</dbReference>
<comment type="similarity">
    <text evidence="2">Belongs to the cornichon family.</text>
</comment>
<evidence type="ECO:0000256" key="4">
    <source>
        <dbReference type="ARBA" id="ARBA00022989"/>
    </source>
</evidence>
<proteinExistence type="inferred from homology"/>
<dbReference type="InterPro" id="IPR003377">
    <property type="entry name" value="Cornichon"/>
</dbReference>
<evidence type="ECO:0000256" key="2">
    <source>
        <dbReference type="ARBA" id="ARBA00010095"/>
    </source>
</evidence>
<gene>
    <name evidence="6" type="ORF">CTOB1V02_LOCUS5070</name>
</gene>
<evidence type="ECO:0000256" key="5">
    <source>
        <dbReference type="ARBA" id="ARBA00023136"/>
    </source>
</evidence>
<comment type="subcellular location">
    <subcellularLocation>
        <location evidence="1">Membrane</location>
        <topology evidence="1">Multi-pass membrane protein</topology>
    </subcellularLocation>
</comment>
<protein>
    <submittedName>
        <fullName evidence="6">Uncharacterized protein</fullName>
    </submittedName>
</protein>
<dbReference type="EMBL" id="OB661053">
    <property type="protein sequence ID" value="CAD7227161.1"/>
    <property type="molecule type" value="Genomic_DNA"/>
</dbReference>
<evidence type="ECO:0000256" key="1">
    <source>
        <dbReference type="ARBA" id="ARBA00004141"/>
    </source>
</evidence>
<keyword evidence="5" id="KW-0472">Membrane</keyword>
<dbReference type="Pfam" id="PF03311">
    <property type="entry name" value="Cornichon"/>
    <property type="match status" value="2"/>
</dbReference>